<comment type="caution">
    <text evidence="2">The sequence shown here is derived from an EMBL/GenBank/DDBJ whole genome shotgun (WGS) entry which is preliminary data.</text>
</comment>
<gene>
    <name evidence="2" type="ORF">FBF83_07480</name>
</gene>
<keyword evidence="1" id="KW-0472">Membrane</keyword>
<dbReference type="AlphaFoldDB" id="A0A4U1MI58"/>
<organism evidence="2 3">
    <name type="scientific">Guptibacillus hwajinpoensis</name>
    <dbReference type="NCBI Taxonomy" id="208199"/>
    <lineage>
        <taxon>Bacteria</taxon>
        <taxon>Bacillati</taxon>
        <taxon>Bacillota</taxon>
        <taxon>Bacilli</taxon>
        <taxon>Bacillales</taxon>
        <taxon>Guptibacillaceae</taxon>
        <taxon>Guptibacillus</taxon>
    </lineage>
</organism>
<accession>A0A4U1MI58</accession>
<evidence type="ECO:0000313" key="3">
    <source>
        <dbReference type="Proteomes" id="UP000310541"/>
    </source>
</evidence>
<keyword evidence="1" id="KW-1133">Transmembrane helix</keyword>
<evidence type="ECO:0000256" key="1">
    <source>
        <dbReference type="SAM" id="Phobius"/>
    </source>
</evidence>
<keyword evidence="1" id="KW-0812">Transmembrane</keyword>
<evidence type="ECO:0000313" key="2">
    <source>
        <dbReference type="EMBL" id="TKD70467.1"/>
    </source>
</evidence>
<proteinExistence type="predicted"/>
<reference evidence="2 3" key="1">
    <citation type="submission" date="2019-04" db="EMBL/GenBank/DDBJ databases">
        <title>Genome sequence of Bacillus hwajinpoensis strain Y2.</title>
        <authorList>
            <person name="Fair J.L."/>
            <person name="Maclea K.S."/>
        </authorList>
    </citation>
    <scope>NUCLEOTIDE SEQUENCE [LARGE SCALE GENOMIC DNA]</scope>
    <source>
        <strain evidence="2 3">Y2</strain>
    </source>
</reference>
<dbReference type="RefSeq" id="WP_136946548.1">
    <property type="nucleotide sequence ID" value="NZ_SWFM01000002.1"/>
</dbReference>
<name>A0A4U1MI58_9BACL</name>
<dbReference type="Proteomes" id="UP000310541">
    <property type="component" value="Unassembled WGS sequence"/>
</dbReference>
<feature type="transmembrane region" description="Helical" evidence="1">
    <location>
        <begin position="42"/>
        <end position="67"/>
    </location>
</feature>
<dbReference type="EMBL" id="SWFM01000002">
    <property type="protein sequence ID" value="TKD70467.1"/>
    <property type="molecule type" value="Genomic_DNA"/>
</dbReference>
<sequence>MPLLFLLLAILTLLSYAFMISPIMFLVALASSIYYSKKGRYIFGSVVTFMISAFILITMVVMALIFISG</sequence>
<protein>
    <submittedName>
        <fullName evidence="2">Uncharacterized protein</fullName>
    </submittedName>
</protein>